<sequence length="155" mass="17119">MNLVVRAVCVYMALLVIFRIAGKRALVTVTTFDFLLLLIISECTQQALLGQDSSITGAIILVGTLVSLELGLSWLKCRSTRFERWLDGTPLVIIEDGRILRERLAWLSVDEKDISWRRRTCSTAFCASIRSATRSSSATERSPSSPGRKGAKAQA</sequence>
<feature type="transmembrane region" description="Helical" evidence="2">
    <location>
        <begin position="55"/>
        <end position="75"/>
    </location>
</feature>
<protein>
    <recommendedName>
        <fullName evidence="5">DUF421 domain-containing protein</fullName>
    </recommendedName>
</protein>
<evidence type="ECO:0000256" key="1">
    <source>
        <dbReference type="SAM" id="MobiDB-lite"/>
    </source>
</evidence>
<reference evidence="3 4" key="1">
    <citation type="submission" date="2023-04" db="EMBL/GenBank/DDBJ databases">
        <title>The genome sequence of Polyangium sorediatum DSM14670.</title>
        <authorList>
            <person name="Zhang X."/>
        </authorList>
    </citation>
    <scope>NUCLEOTIDE SEQUENCE [LARGE SCALE GENOMIC DNA]</scope>
    <source>
        <strain evidence="3 4">DSM 14670</strain>
    </source>
</reference>
<feature type="compositionally biased region" description="Low complexity" evidence="1">
    <location>
        <begin position="132"/>
        <end position="146"/>
    </location>
</feature>
<gene>
    <name evidence="3" type="ORF">QHF89_03075</name>
</gene>
<evidence type="ECO:0000313" key="4">
    <source>
        <dbReference type="Proteomes" id="UP001160301"/>
    </source>
</evidence>
<proteinExistence type="predicted"/>
<comment type="caution">
    <text evidence="3">The sequence shown here is derived from an EMBL/GenBank/DDBJ whole genome shotgun (WGS) entry which is preliminary data.</text>
</comment>
<accession>A0ABT6NJG8</accession>
<dbReference type="EMBL" id="JARZHI010000002">
    <property type="protein sequence ID" value="MDI1428451.1"/>
    <property type="molecule type" value="Genomic_DNA"/>
</dbReference>
<dbReference type="PANTHER" id="PTHR34582:SF6">
    <property type="entry name" value="UPF0702 TRANSMEMBRANE PROTEIN YCAP"/>
    <property type="match status" value="1"/>
</dbReference>
<dbReference type="PANTHER" id="PTHR34582">
    <property type="entry name" value="UPF0702 TRANSMEMBRANE PROTEIN YCAP"/>
    <property type="match status" value="1"/>
</dbReference>
<evidence type="ECO:0008006" key="5">
    <source>
        <dbReference type="Google" id="ProtNLM"/>
    </source>
</evidence>
<organism evidence="3 4">
    <name type="scientific">Polyangium sorediatum</name>
    <dbReference type="NCBI Taxonomy" id="889274"/>
    <lineage>
        <taxon>Bacteria</taxon>
        <taxon>Pseudomonadati</taxon>
        <taxon>Myxococcota</taxon>
        <taxon>Polyangia</taxon>
        <taxon>Polyangiales</taxon>
        <taxon>Polyangiaceae</taxon>
        <taxon>Polyangium</taxon>
    </lineage>
</organism>
<keyword evidence="2" id="KW-0472">Membrane</keyword>
<keyword evidence="2" id="KW-1133">Transmembrane helix</keyword>
<dbReference type="InterPro" id="IPR023090">
    <property type="entry name" value="UPF0702_alpha/beta_dom_sf"/>
</dbReference>
<dbReference type="Proteomes" id="UP001160301">
    <property type="component" value="Unassembled WGS sequence"/>
</dbReference>
<keyword evidence="4" id="KW-1185">Reference proteome</keyword>
<evidence type="ECO:0000313" key="3">
    <source>
        <dbReference type="EMBL" id="MDI1428451.1"/>
    </source>
</evidence>
<keyword evidence="2" id="KW-0812">Transmembrane</keyword>
<dbReference type="Gene3D" id="3.30.240.20">
    <property type="entry name" value="bsu07140 like domains"/>
    <property type="match status" value="1"/>
</dbReference>
<feature type="region of interest" description="Disordered" evidence="1">
    <location>
        <begin position="132"/>
        <end position="155"/>
    </location>
</feature>
<name>A0ABT6NJG8_9BACT</name>
<evidence type="ECO:0000256" key="2">
    <source>
        <dbReference type="SAM" id="Phobius"/>
    </source>
</evidence>